<reference evidence="3 4" key="1">
    <citation type="submission" date="2019-08" db="EMBL/GenBank/DDBJ databases">
        <title>Aureimonas fodiniaquatilis sp. nov., isolated from a coal mine wastewater.</title>
        <authorList>
            <person name="Kim W."/>
        </authorList>
    </citation>
    <scope>NUCLEOTIDE SEQUENCE [LARGE SCALE GENOMIC DNA]</scope>
    <source>
        <strain evidence="3 4">CAU 1482</strain>
    </source>
</reference>
<protein>
    <submittedName>
        <fullName evidence="3">DUF374 domain-containing protein</fullName>
    </submittedName>
</protein>
<keyword evidence="4" id="KW-1185">Reference proteome</keyword>
<proteinExistence type="predicted"/>
<accession>A0A5B0E076</accession>
<dbReference type="EMBL" id="VTWH01000001">
    <property type="protein sequence ID" value="KAA0972213.1"/>
    <property type="molecule type" value="Genomic_DNA"/>
</dbReference>
<feature type="region of interest" description="Disordered" evidence="1">
    <location>
        <begin position="1"/>
        <end position="20"/>
    </location>
</feature>
<evidence type="ECO:0000256" key="1">
    <source>
        <dbReference type="SAM" id="MobiDB-lite"/>
    </source>
</evidence>
<dbReference type="CDD" id="cd07983">
    <property type="entry name" value="LPLAT_DUF374-like"/>
    <property type="match status" value="1"/>
</dbReference>
<feature type="domain" description="DUF374" evidence="2">
    <location>
        <begin position="90"/>
        <end position="163"/>
    </location>
</feature>
<dbReference type="InterPro" id="IPR007172">
    <property type="entry name" value="DUF374"/>
</dbReference>
<dbReference type="OrthoDB" id="9810508at2"/>
<evidence type="ECO:0000259" key="2">
    <source>
        <dbReference type="Pfam" id="PF04028"/>
    </source>
</evidence>
<organism evidence="3 4">
    <name type="scientific">Aureimonas fodinaquatilis</name>
    <dbReference type="NCBI Taxonomy" id="2565783"/>
    <lineage>
        <taxon>Bacteria</taxon>
        <taxon>Pseudomonadati</taxon>
        <taxon>Pseudomonadota</taxon>
        <taxon>Alphaproteobacteria</taxon>
        <taxon>Hyphomicrobiales</taxon>
        <taxon>Aurantimonadaceae</taxon>
        <taxon>Aureimonas</taxon>
    </lineage>
</organism>
<dbReference type="Proteomes" id="UP000324738">
    <property type="component" value="Unassembled WGS sequence"/>
</dbReference>
<dbReference type="Pfam" id="PF04028">
    <property type="entry name" value="DUF374"/>
    <property type="match status" value="1"/>
</dbReference>
<dbReference type="AlphaFoldDB" id="A0A5B0E076"/>
<evidence type="ECO:0000313" key="3">
    <source>
        <dbReference type="EMBL" id="KAA0972213.1"/>
    </source>
</evidence>
<comment type="caution">
    <text evidence="3">The sequence shown here is derived from an EMBL/GenBank/DDBJ whole genome shotgun (WGS) entry which is preliminary data.</text>
</comment>
<name>A0A5B0E076_9HYPH</name>
<gene>
    <name evidence="3" type="ORF">FPY71_03635</name>
</gene>
<dbReference type="RefSeq" id="WP_149297719.1">
    <property type="nucleotide sequence ID" value="NZ_VTWH01000001.1"/>
</dbReference>
<sequence length="263" mass="28650">MNMDPAGRTETGHRAKTARSKKLRLRLRALGRSPKMVSLAGFTIYGVLRLLHATQRPAAGSADWRRILTQEHPAIVALWHGQHLLAPFFRPRELPYAALLSRNVDAAVNADVVERFGISTVRGSGGRVRQAVSEKGGARALIQLVRTLRQNIGVCMIADVPKGTPREAGLGIITLARMSGRPIIPSAAVTSRRRVLRKSWDKTTIPLPFGQIAVIMGEPIFVPADADAGVMEEKRREVTLAIEAANRRAIALADGVNEVRETA</sequence>
<evidence type="ECO:0000313" key="4">
    <source>
        <dbReference type="Proteomes" id="UP000324738"/>
    </source>
</evidence>